<dbReference type="Gene3D" id="3.40.50.10900">
    <property type="entry name" value="PAC-like subunit"/>
    <property type="match status" value="1"/>
</dbReference>
<evidence type="ECO:0008006" key="2">
    <source>
        <dbReference type="Google" id="ProtNLM"/>
    </source>
</evidence>
<gene>
    <name evidence="1" type="ORF">METZ01_LOCUS78759</name>
</gene>
<dbReference type="PIRSF" id="PIRSF028754">
    <property type="entry name" value="UCP028754"/>
    <property type="match status" value="1"/>
</dbReference>
<dbReference type="EMBL" id="UINC01006169">
    <property type="protein sequence ID" value="SVA25905.1"/>
    <property type="molecule type" value="Genomic_DNA"/>
</dbReference>
<reference evidence="1" key="1">
    <citation type="submission" date="2018-05" db="EMBL/GenBank/DDBJ databases">
        <authorList>
            <person name="Lanie J.A."/>
            <person name="Ng W.-L."/>
            <person name="Kazmierczak K.M."/>
            <person name="Andrzejewski T.M."/>
            <person name="Davidsen T.M."/>
            <person name="Wayne K.J."/>
            <person name="Tettelin H."/>
            <person name="Glass J.I."/>
            <person name="Rusch D."/>
            <person name="Podicherti R."/>
            <person name="Tsui H.-C.T."/>
            <person name="Winkler M.E."/>
        </authorList>
    </citation>
    <scope>NUCLEOTIDE SEQUENCE</scope>
</reference>
<organism evidence="1">
    <name type="scientific">marine metagenome</name>
    <dbReference type="NCBI Taxonomy" id="408172"/>
    <lineage>
        <taxon>unclassified sequences</taxon>
        <taxon>metagenomes</taxon>
        <taxon>ecological metagenomes</taxon>
    </lineage>
</organism>
<dbReference type="AlphaFoldDB" id="A0A381UCE8"/>
<evidence type="ECO:0000313" key="1">
    <source>
        <dbReference type="EMBL" id="SVA25905.1"/>
    </source>
</evidence>
<name>A0A381UCE8_9ZZZZ</name>
<dbReference type="SUPFAM" id="SSF159659">
    <property type="entry name" value="Cgl1923-like"/>
    <property type="match status" value="1"/>
</dbReference>
<dbReference type="Gene3D" id="1.10.287.100">
    <property type="match status" value="1"/>
</dbReference>
<dbReference type="PANTHER" id="PTHR35610:SF7">
    <property type="entry name" value="3-ISOPROPYLMALATE DEHYDRATASE"/>
    <property type="match status" value="1"/>
</dbReference>
<dbReference type="InterPro" id="IPR019151">
    <property type="entry name" value="Proteasome_assmbl_chaperone_2"/>
</dbReference>
<sequence>MNGLIVHDIPEVKHSTMILAFAGWPDAAEAATRAIRYMVRKLPTKKIMEIDPEYYYDFTVNRPQTRVNRRKERIIKWPSNEFYSYIPEDDPENAILLYVGTEPNLKWRTFSDTVLEAANKVGVNLVVSLGALLDAVPHTREVRITGRASNKELSKKAQWLGIKNSGYQGPTGIHSAFADECNKREIPHANIWGHCPHYVQTTPNPVASYALIERLKVLVDVDIDLNELGLAGQAFQEEVTKAISNQPEVKSYVTKLENQYDEAVGKPDDMPTGTDMVHEIEEFLRSQSSGPEGL</sequence>
<dbReference type="Pfam" id="PF09754">
    <property type="entry name" value="PAC2"/>
    <property type="match status" value="1"/>
</dbReference>
<protein>
    <recommendedName>
        <fullName evidence="2">PAC2 family protein</fullName>
    </recommendedName>
</protein>
<dbReference type="PANTHER" id="PTHR35610">
    <property type="entry name" value="3-ISOPROPYLMALATE DEHYDRATASE-RELATED"/>
    <property type="match status" value="1"/>
</dbReference>
<dbReference type="InterPro" id="IPR008492">
    <property type="entry name" value="Rv2714-like"/>
</dbReference>
<accession>A0A381UCE8</accession>
<proteinExistence type="predicted"/>
<dbReference type="InterPro" id="IPR038389">
    <property type="entry name" value="PSMG2_sf"/>
</dbReference>